<comment type="caution">
    <text evidence="3">The sequence shown here is derived from an EMBL/GenBank/DDBJ whole genome shotgun (WGS) entry which is preliminary data.</text>
</comment>
<keyword evidence="4" id="KW-1185">Reference proteome</keyword>
<name>A0A8J3WAI6_9ACTN</name>
<feature type="domain" description="ChsH2 rubredoxin-like zinc ribbon" evidence="2">
    <location>
        <begin position="13"/>
        <end position="48"/>
    </location>
</feature>
<reference evidence="3 4" key="1">
    <citation type="submission" date="2021-01" db="EMBL/GenBank/DDBJ databases">
        <title>Whole genome shotgun sequence of Planobispora longispora NBRC 13918.</title>
        <authorList>
            <person name="Komaki H."/>
            <person name="Tamura T."/>
        </authorList>
    </citation>
    <scope>NUCLEOTIDE SEQUENCE [LARGE SCALE GENOMIC DNA]</scope>
    <source>
        <strain evidence="3 4">NBRC 13918</strain>
    </source>
</reference>
<protein>
    <submittedName>
        <fullName evidence="3">Uncharacterized protein</fullName>
    </submittedName>
</protein>
<dbReference type="AlphaFoldDB" id="A0A8J3WAI6"/>
<dbReference type="SUPFAM" id="SSF50249">
    <property type="entry name" value="Nucleic acid-binding proteins"/>
    <property type="match status" value="1"/>
</dbReference>
<dbReference type="RefSeq" id="WP_239317747.1">
    <property type="nucleotide sequence ID" value="NZ_BOOH01000065.1"/>
</dbReference>
<dbReference type="Proteomes" id="UP000616724">
    <property type="component" value="Unassembled WGS sequence"/>
</dbReference>
<dbReference type="Gene3D" id="6.10.30.10">
    <property type="match status" value="1"/>
</dbReference>
<sequence>MTIPADEITAPWWEATRRGSLLLQRCGACRRAQHYPRALCAACGSTDLTWTESAGRGVVDSFTVVHRSPFPEPQAPYVVARVRLAEGPVLLTNLVGAAPDDWRCDEPVRLTWRPVGDGRRLPVFEKE</sequence>
<organism evidence="3 4">
    <name type="scientific">Planobispora longispora</name>
    <dbReference type="NCBI Taxonomy" id="28887"/>
    <lineage>
        <taxon>Bacteria</taxon>
        <taxon>Bacillati</taxon>
        <taxon>Actinomycetota</taxon>
        <taxon>Actinomycetes</taxon>
        <taxon>Streptosporangiales</taxon>
        <taxon>Streptosporangiaceae</taxon>
        <taxon>Planobispora</taxon>
    </lineage>
</organism>
<gene>
    <name evidence="3" type="ORF">Plo01_72950</name>
</gene>
<dbReference type="InterPro" id="IPR012340">
    <property type="entry name" value="NA-bd_OB-fold"/>
</dbReference>
<evidence type="ECO:0000313" key="4">
    <source>
        <dbReference type="Proteomes" id="UP000616724"/>
    </source>
</evidence>
<accession>A0A8J3WAI6</accession>
<feature type="domain" description="ChsH2 C-terminal OB-fold" evidence="1">
    <location>
        <begin position="50"/>
        <end position="113"/>
    </location>
</feature>
<dbReference type="InterPro" id="IPR002878">
    <property type="entry name" value="ChsH2_C"/>
</dbReference>
<evidence type="ECO:0000259" key="1">
    <source>
        <dbReference type="Pfam" id="PF01796"/>
    </source>
</evidence>
<dbReference type="Pfam" id="PF12172">
    <property type="entry name" value="zf-ChsH2"/>
    <property type="match status" value="1"/>
</dbReference>
<evidence type="ECO:0000313" key="3">
    <source>
        <dbReference type="EMBL" id="GIH80866.1"/>
    </source>
</evidence>
<dbReference type="PANTHER" id="PTHR34075">
    <property type="entry name" value="BLR3430 PROTEIN"/>
    <property type="match status" value="1"/>
</dbReference>
<dbReference type="PANTHER" id="PTHR34075:SF5">
    <property type="entry name" value="BLR3430 PROTEIN"/>
    <property type="match status" value="1"/>
</dbReference>
<dbReference type="Pfam" id="PF01796">
    <property type="entry name" value="OB_ChsH2_C"/>
    <property type="match status" value="1"/>
</dbReference>
<evidence type="ECO:0000259" key="2">
    <source>
        <dbReference type="Pfam" id="PF12172"/>
    </source>
</evidence>
<proteinExistence type="predicted"/>
<dbReference type="EMBL" id="BOOH01000065">
    <property type="protein sequence ID" value="GIH80866.1"/>
    <property type="molecule type" value="Genomic_DNA"/>
</dbReference>
<dbReference type="InterPro" id="IPR022002">
    <property type="entry name" value="ChsH2_Znr"/>
</dbReference>
<dbReference type="InterPro" id="IPR052513">
    <property type="entry name" value="Thioester_dehydratase-like"/>
</dbReference>